<dbReference type="EMBL" id="HBEJ01017129">
    <property type="protein sequence ID" value="CAD8378361.1"/>
    <property type="molecule type" value="Transcribed_RNA"/>
</dbReference>
<sequence length="263" mass="29320">MSLLFSRIASFGPSSGRYAARIGRYGGAVSSLSTSIPTSEKKSAPPENAITIDSNGDGELDFINGKPSLVYARKAMQFHSFSTMPHEQIILLSAEGVGGARREALIRNVMAVDNVEYEDATETVDKIAEVNRERMFLHALPYHAGVLTAGVAGVFSIPMVFHLDTVQAFNEAFVTADIPETKDLETWLEVGSWSWAWMEPLIGQASFFLLAMQFARHQLKNLGLKPYSDLVFQRRAERLVRLYPNYNSDLVSQFSEVDRYYHG</sequence>
<proteinExistence type="predicted"/>
<protein>
    <submittedName>
        <fullName evidence="1">Uncharacterized protein</fullName>
    </submittedName>
</protein>
<evidence type="ECO:0000313" key="1">
    <source>
        <dbReference type="EMBL" id="CAD8378361.1"/>
    </source>
</evidence>
<accession>A0A7S0AYP4</accession>
<name>A0A7S0AYP4_9STRA</name>
<gene>
    <name evidence="1" type="ORF">MPOL1434_LOCUS9992</name>
</gene>
<organism evidence="1">
    <name type="scientific">Minutocellus polymorphus</name>
    <dbReference type="NCBI Taxonomy" id="265543"/>
    <lineage>
        <taxon>Eukaryota</taxon>
        <taxon>Sar</taxon>
        <taxon>Stramenopiles</taxon>
        <taxon>Ochrophyta</taxon>
        <taxon>Bacillariophyta</taxon>
        <taxon>Mediophyceae</taxon>
        <taxon>Cymatosirophycidae</taxon>
        <taxon>Cymatosirales</taxon>
        <taxon>Cymatosiraceae</taxon>
        <taxon>Minutocellus</taxon>
    </lineage>
</organism>
<reference evidence="1" key="1">
    <citation type="submission" date="2021-01" db="EMBL/GenBank/DDBJ databases">
        <authorList>
            <person name="Corre E."/>
            <person name="Pelletier E."/>
            <person name="Niang G."/>
            <person name="Scheremetjew M."/>
            <person name="Finn R."/>
            <person name="Kale V."/>
            <person name="Holt S."/>
            <person name="Cochrane G."/>
            <person name="Meng A."/>
            <person name="Brown T."/>
            <person name="Cohen L."/>
        </authorList>
    </citation>
    <scope>NUCLEOTIDE SEQUENCE</scope>
    <source>
        <strain evidence="1">CCMP3303</strain>
    </source>
</reference>
<dbReference type="AlphaFoldDB" id="A0A7S0AYP4"/>